<gene>
    <name evidence="5" type="ORF">IFJ75_15685</name>
</gene>
<sequence length="247" mass="27647">MSDLRLADGLEVEEAAERLARTGRTRLSGLIGEGAAAIHAAVLDPDMVWMRAIENPYNEDVPVALFEAEPPAEQARLIAMAHEEAVDGFQFIFDRLRLGRARAMGLPIPQALYDLHDLFNSEPFLAFARRLTGDDRIAYADAQPTRYLPGHFLNRHTDEHEDAGRLYAYVLNVSPEWRAEWGGLLMFLNEEGAVTETFTPSFGTLNVFRVPQSHCVSMVAPFAGAPRYSITGWWRSAPPPEPRRKAE</sequence>
<dbReference type="RefSeq" id="WP_207869249.1">
    <property type="nucleotide sequence ID" value="NZ_CP062222.1"/>
</dbReference>
<dbReference type="SMART" id="SM00702">
    <property type="entry name" value="P4Hc"/>
    <property type="match status" value="1"/>
</dbReference>
<dbReference type="GO" id="GO:0005506">
    <property type="term" value="F:iron ion binding"/>
    <property type="evidence" value="ECO:0007669"/>
    <property type="project" value="InterPro"/>
</dbReference>
<proteinExistence type="predicted"/>
<dbReference type="InterPro" id="IPR006620">
    <property type="entry name" value="Pro_4_hyd_alph"/>
</dbReference>
<evidence type="ECO:0000256" key="1">
    <source>
        <dbReference type="ARBA" id="ARBA00001961"/>
    </source>
</evidence>
<dbReference type="PANTHER" id="PTHR12117:SF0">
    <property type="entry name" value="PROLYL 3-HYDROXYLASE OGFOD1"/>
    <property type="match status" value="1"/>
</dbReference>
<dbReference type="GO" id="GO:0006449">
    <property type="term" value="P:regulation of translational termination"/>
    <property type="evidence" value="ECO:0007669"/>
    <property type="project" value="TreeGrafter"/>
</dbReference>
<dbReference type="PANTHER" id="PTHR12117">
    <property type="entry name" value="HISTONE ACETYLTRANSFERASE COMPLEX"/>
    <property type="match status" value="1"/>
</dbReference>
<dbReference type="Gene3D" id="2.60.120.620">
    <property type="entry name" value="q2cbj1_9rhob like domain"/>
    <property type="match status" value="1"/>
</dbReference>
<dbReference type="GO" id="GO:0005737">
    <property type="term" value="C:cytoplasm"/>
    <property type="evidence" value="ECO:0007669"/>
    <property type="project" value="TreeGrafter"/>
</dbReference>
<dbReference type="InterPro" id="IPR051842">
    <property type="entry name" value="uS12_prolyl_hydroxylase"/>
</dbReference>
<evidence type="ECO:0000256" key="3">
    <source>
        <dbReference type="ARBA" id="ARBA00023002"/>
    </source>
</evidence>
<dbReference type="AlphaFoldDB" id="A0A975C1D7"/>
<dbReference type="GO" id="GO:0031418">
    <property type="term" value="F:L-ascorbic acid binding"/>
    <property type="evidence" value="ECO:0007669"/>
    <property type="project" value="InterPro"/>
</dbReference>
<keyword evidence="6" id="KW-1185">Reference proteome</keyword>
<name>A0A975C1D7_9CAUL</name>
<reference evidence="5" key="1">
    <citation type="submission" date="2020-09" db="EMBL/GenBank/DDBJ databases">
        <title>Brevundimonas sp. LVF2 isolated from a puddle in Goettingen, Germany.</title>
        <authorList>
            <person name="Friedrich I."/>
            <person name="Klassen A."/>
            <person name="Hannes N."/>
            <person name="Schneider D."/>
            <person name="Hertel R."/>
            <person name="Daniel R."/>
        </authorList>
    </citation>
    <scope>NUCLEOTIDE SEQUENCE</scope>
    <source>
        <strain evidence="5">LVF2</strain>
    </source>
</reference>
<comment type="cofactor">
    <cofactor evidence="1">
        <name>L-ascorbate</name>
        <dbReference type="ChEBI" id="CHEBI:38290"/>
    </cofactor>
</comment>
<dbReference type="GO" id="GO:0031543">
    <property type="term" value="F:peptidyl-proline dioxygenase activity"/>
    <property type="evidence" value="ECO:0007669"/>
    <property type="project" value="TreeGrafter"/>
</dbReference>
<evidence type="ECO:0000256" key="2">
    <source>
        <dbReference type="ARBA" id="ARBA00022964"/>
    </source>
</evidence>
<dbReference type="EMBL" id="CP062222">
    <property type="protein sequence ID" value="QTC90664.1"/>
    <property type="molecule type" value="Genomic_DNA"/>
</dbReference>
<keyword evidence="3" id="KW-0560">Oxidoreductase</keyword>
<accession>A0A975C1D7</accession>
<protein>
    <submittedName>
        <fullName evidence="5">2OG-Fe(II) oxygenase</fullName>
    </submittedName>
</protein>
<dbReference type="InterPro" id="IPR039558">
    <property type="entry name" value="TPA1/OFD1_N"/>
</dbReference>
<keyword evidence="2" id="KW-0223">Dioxygenase</keyword>
<dbReference type="KEGG" id="bgoe:IFJ75_15685"/>
<dbReference type="Proteomes" id="UP000663918">
    <property type="component" value="Chromosome"/>
</dbReference>
<organism evidence="5 6">
    <name type="scientific">Brevundimonas goettingensis</name>
    <dbReference type="NCBI Taxonomy" id="2774190"/>
    <lineage>
        <taxon>Bacteria</taxon>
        <taxon>Pseudomonadati</taxon>
        <taxon>Pseudomonadota</taxon>
        <taxon>Alphaproteobacteria</taxon>
        <taxon>Caulobacterales</taxon>
        <taxon>Caulobacteraceae</taxon>
        <taxon>Brevundimonas</taxon>
    </lineage>
</organism>
<evidence type="ECO:0000259" key="4">
    <source>
        <dbReference type="SMART" id="SM00702"/>
    </source>
</evidence>
<evidence type="ECO:0000313" key="5">
    <source>
        <dbReference type="EMBL" id="QTC90664.1"/>
    </source>
</evidence>
<feature type="domain" description="Prolyl 4-hydroxylase alpha subunit" evidence="4">
    <location>
        <begin position="45"/>
        <end position="235"/>
    </location>
</feature>
<evidence type="ECO:0000313" key="6">
    <source>
        <dbReference type="Proteomes" id="UP000663918"/>
    </source>
</evidence>
<dbReference type="Pfam" id="PF13661">
    <property type="entry name" value="2OG-FeII_Oxy_4"/>
    <property type="match status" value="1"/>
</dbReference>